<reference evidence="2 3" key="1">
    <citation type="submission" date="2019-02" db="EMBL/GenBank/DDBJ databases">
        <title>Genomic Encyclopedia of Type Strains, Phase IV (KMG-IV): sequencing the most valuable type-strain genomes for metagenomic binning, comparative biology and taxonomic classification.</title>
        <authorList>
            <person name="Goeker M."/>
        </authorList>
    </citation>
    <scope>NUCLEOTIDE SEQUENCE [LARGE SCALE GENOMIC DNA]</scope>
    <source>
        <strain evidence="2 3">DSM 29486</strain>
    </source>
</reference>
<accession>A0A4V2F7T5</accession>
<dbReference type="Gene3D" id="2.40.260.10">
    <property type="entry name" value="Sortase"/>
    <property type="match status" value="1"/>
</dbReference>
<dbReference type="InterPro" id="IPR005754">
    <property type="entry name" value="Sortase"/>
</dbReference>
<dbReference type="RefSeq" id="WP_165388845.1">
    <property type="nucleotide sequence ID" value="NZ_SGXF01000002.1"/>
</dbReference>
<gene>
    <name evidence="2" type="ORF">EV209_1386</name>
</gene>
<dbReference type="AlphaFoldDB" id="A0A4V2F7T5"/>
<keyword evidence="1" id="KW-0378">Hydrolase</keyword>
<name>A0A4V2F7T5_9FIRM</name>
<dbReference type="EMBL" id="SGXF01000002">
    <property type="protein sequence ID" value="RZT00949.1"/>
    <property type="molecule type" value="Genomic_DNA"/>
</dbReference>
<organism evidence="2 3">
    <name type="scientific">Cuneatibacter caecimuris</name>
    <dbReference type="NCBI Taxonomy" id="1796618"/>
    <lineage>
        <taxon>Bacteria</taxon>
        <taxon>Bacillati</taxon>
        <taxon>Bacillota</taxon>
        <taxon>Clostridia</taxon>
        <taxon>Lachnospirales</taxon>
        <taxon>Lachnospiraceae</taxon>
        <taxon>Cuneatibacter</taxon>
    </lineage>
</organism>
<comment type="caution">
    <text evidence="2">The sequence shown here is derived from an EMBL/GenBank/DDBJ whole genome shotgun (WGS) entry which is preliminary data.</text>
</comment>
<proteinExistence type="predicted"/>
<evidence type="ECO:0000313" key="3">
    <source>
        <dbReference type="Proteomes" id="UP000292927"/>
    </source>
</evidence>
<keyword evidence="3" id="KW-1185">Reference proteome</keyword>
<evidence type="ECO:0000313" key="2">
    <source>
        <dbReference type="EMBL" id="RZT00949.1"/>
    </source>
</evidence>
<evidence type="ECO:0000256" key="1">
    <source>
        <dbReference type="ARBA" id="ARBA00022801"/>
    </source>
</evidence>
<dbReference type="SUPFAM" id="SSF63817">
    <property type="entry name" value="Sortase"/>
    <property type="match status" value="1"/>
</dbReference>
<dbReference type="InterPro" id="IPR023365">
    <property type="entry name" value="Sortase_dom-sf"/>
</dbReference>
<protein>
    <submittedName>
        <fullName evidence="2">LPXTG-site transpeptidase (Sortase) family protein</fullName>
    </submittedName>
</protein>
<dbReference type="Proteomes" id="UP000292927">
    <property type="component" value="Unassembled WGS sequence"/>
</dbReference>
<dbReference type="GO" id="GO:0016787">
    <property type="term" value="F:hydrolase activity"/>
    <property type="evidence" value="ECO:0007669"/>
    <property type="project" value="UniProtKB-KW"/>
</dbReference>
<dbReference type="Pfam" id="PF04203">
    <property type="entry name" value="Sortase"/>
    <property type="match status" value="1"/>
</dbReference>
<sequence length="211" mass="24283">MKRVQTAIWTAVLVCSAAVCQWEWRLNEKEQEQKSDILRRIAEESVLAEDYLQEKEKTEEDTLIEEEMNCVLEIPALGIFQGVYRGTQEEIMRWLDLWKLAAADQDMELGKRGIVIYGHNYPGYPGGLGGLAQICIGDQFFLTNREEQWCFQVESISVWNRQEAVERLVRPILPESESWLLTCARNPDGSNAGTYLAVRGTLRKIVKLRDE</sequence>